<dbReference type="AlphaFoldDB" id="A0AAE0HUP9"/>
<evidence type="ECO:0000259" key="6">
    <source>
        <dbReference type="PROSITE" id="PS50048"/>
    </source>
</evidence>
<sequence>MTKPLRLATQPIKITCQTCHSAKIRCEKTQDSASCDRCLRLDKECVFPPARRRVKHRIDPLQARLNQLASGGNISDAKITNQGYGATYKPDDNTMLLTQLAVSSDLINPLGHGWLDAKRAEDLFNVFRTQLAPRFPFVVVSETLDLDDMRRNRPCTHLVILAVACSEDFVLQRKLSRLFNQVVTARLAAGKFVSFDMLQALLLHLAWAHFSPRPRSYTQQLHLAISIVSDLRLYRPRTNDSWNLDKAGNEGQHVEWSHDELRALIGTYYLDSSTAIVLQKMRTMSATGFMAASYHMLEAQAEYPSDKYLRHIVHLQQILEEVDGINESHMQMNQTGAMIGAIRDKIDSFKLGLPFAISDCPVLQLQLNSLEVLISQKALPGFPGRVQQRLYDSPQLVIDAISECISATKSVADSFLVLPLGYEHRLSNIEWIVLSWSISFSARLHVMAGHPATLRLQRRLDFRHTLRQVTLRLQSLASPLEDSTGDRDVFYHFLRRGRIIESWYLRQTDLDSLSTPYNSIGISPDQINIDANNTAELNQTRALNVSSGLDPGFGLNPGFENVSFADFFAEEMRDPAFAMFLGDSL</sequence>
<evidence type="ECO:0000256" key="2">
    <source>
        <dbReference type="ARBA" id="ARBA00023015"/>
    </source>
</evidence>
<dbReference type="PANTHER" id="PTHR31845:SF37">
    <property type="entry name" value="TRANSCRIPTION FACTOR DOMAIN-CONTAINING PROTEIN"/>
    <property type="match status" value="1"/>
</dbReference>
<dbReference type="Gene3D" id="4.10.240.10">
    <property type="entry name" value="Zn(2)-C6 fungal-type DNA-binding domain"/>
    <property type="match status" value="1"/>
</dbReference>
<dbReference type="SUPFAM" id="SSF57701">
    <property type="entry name" value="Zn2/Cys6 DNA-binding domain"/>
    <property type="match status" value="1"/>
</dbReference>
<evidence type="ECO:0000313" key="7">
    <source>
        <dbReference type="EMBL" id="KAK3312321.1"/>
    </source>
</evidence>
<gene>
    <name evidence="7" type="ORF">B0H66DRAFT_396797</name>
</gene>
<evidence type="ECO:0000256" key="5">
    <source>
        <dbReference type="ARBA" id="ARBA00023242"/>
    </source>
</evidence>
<dbReference type="InterPro" id="IPR036864">
    <property type="entry name" value="Zn2-C6_fun-type_DNA-bd_sf"/>
</dbReference>
<comment type="subcellular location">
    <subcellularLocation>
        <location evidence="1">Nucleus</location>
    </subcellularLocation>
</comment>
<proteinExistence type="predicted"/>
<protein>
    <recommendedName>
        <fullName evidence="6">Zn(2)-C6 fungal-type domain-containing protein</fullName>
    </recommendedName>
</protein>
<dbReference type="PROSITE" id="PS00463">
    <property type="entry name" value="ZN2_CY6_FUNGAL_1"/>
    <property type="match status" value="1"/>
</dbReference>
<dbReference type="InterPro" id="IPR051089">
    <property type="entry name" value="prtT"/>
</dbReference>
<keyword evidence="3" id="KW-0238">DNA-binding</keyword>
<dbReference type="PANTHER" id="PTHR31845">
    <property type="entry name" value="FINGER DOMAIN PROTEIN, PUTATIVE-RELATED"/>
    <property type="match status" value="1"/>
</dbReference>
<dbReference type="GO" id="GO:0005634">
    <property type="term" value="C:nucleus"/>
    <property type="evidence" value="ECO:0007669"/>
    <property type="project" value="UniProtKB-SubCell"/>
</dbReference>
<dbReference type="PROSITE" id="PS50048">
    <property type="entry name" value="ZN2_CY6_FUNGAL_2"/>
    <property type="match status" value="1"/>
</dbReference>
<feature type="domain" description="Zn(2)-C6 fungal-type" evidence="6">
    <location>
        <begin position="15"/>
        <end position="47"/>
    </location>
</feature>
<evidence type="ECO:0000313" key="8">
    <source>
        <dbReference type="Proteomes" id="UP001283341"/>
    </source>
</evidence>
<evidence type="ECO:0000256" key="3">
    <source>
        <dbReference type="ARBA" id="ARBA00023125"/>
    </source>
</evidence>
<organism evidence="7 8">
    <name type="scientific">Apodospora peruviana</name>
    <dbReference type="NCBI Taxonomy" id="516989"/>
    <lineage>
        <taxon>Eukaryota</taxon>
        <taxon>Fungi</taxon>
        <taxon>Dikarya</taxon>
        <taxon>Ascomycota</taxon>
        <taxon>Pezizomycotina</taxon>
        <taxon>Sordariomycetes</taxon>
        <taxon>Sordariomycetidae</taxon>
        <taxon>Sordariales</taxon>
        <taxon>Lasiosphaeriaceae</taxon>
        <taxon>Apodospora</taxon>
    </lineage>
</organism>
<keyword evidence="5" id="KW-0539">Nucleus</keyword>
<dbReference type="EMBL" id="JAUEDM010000009">
    <property type="protein sequence ID" value="KAK3312321.1"/>
    <property type="molecule type" value="Genomic_DNA"/>
</dbReference>
<dbReference type="GO" id="GO:0000976">
    <property type="term" value="F:transcription cis-regulatory region binding"/>
    <property type="evidence" value="ECO:0007669"/>
    <property type="project" value="TreeGrafter"/>
</dbReference>
<accession>A0AAE0HUP9</accession>
<comment type="caution">
    <text evidence="7">The sequence shown here is derived from an EMBL/GenBank/DDBJ whole genome shotgun (WGS) entry which is preliminary data.</text>
</comment>
<dbReference type="GO" id="GO:0008270">
    <property type="term" value="F:zinc ion binding"/>
    <property type="evidence" value="ECO:0007669"/>
    <property type="project" value="InterPro"/>
</dbReference>
<reference evidence="7" key="2">
    <citation type="submission" date="2023-06" db="EMBL/GenBank/DDBJ databases">
        <authorList>
            <consortium name="Lawrence Berkeley National Laboratory"/>
            <person name="Haridas S."/>
            <person name="Hensen N."/>
            <person name="Bonometti L."/>
            <person name="Westerberg I."/>
            <person name="Brannstrom I.O."/>
            <person name="Guillou S."/>
            <person name="Cros-Aarteil S."/>
            <person name="Calhoun S."/>
            <person name="Kuo A."/>
            <person name="Mondo S."/>
            <person name="Pangilinan J."/>
            <person name="Riley R."/>
            <person name="Labutti K."/>
            <person name="Andreopoulos B."/>
            <person name="Lipzen A."/>
            <person name="Chen C."/>
            <person name="Yanf M."/>
            <person name="Daum C."/>
            <person name="Ng V."/>
            <person name="Clum A."/>
            <person name="Steindorff A."/>
            <person name="Ohm R."/>
            <person name="Martin F."/>
            <person name="Silar P."/>
            <person name="Natvig D."/>
            <person name="Lalanne C."/>
            <person name="Gautier V."/>
            <person name="Ament-Velasquez S.L."/>
            <person name="Kruys A."/>
            <person name="Hutchinson M.I."/>
            <person name="Powell A.J."/>
            <person name="Barry K."/>
            <person name="Miller A.N."/>
            <person name="Grigoriev I.V."/>
            <person name="Debuchy R."/>
            <person name="Gladieux P."/>
            <person name="Thoren M.H."/>
            <person name="Johannesson H."/>
        </authorList>
    </citation>
    <scope>NUCLEOTIDE SEQUENCE</scope>
    <source>
        <strain evidence="7">CBS 118394</strain>
    </source>
</reference>
<keyword evidence="2" id="KW-0805">Transcription regulation</keyword>
<keyword evidence="4" id="KW-0804">Transcription</keyword>
<dbReference type="CDD" id="cd12148">
    <property type="entry name" value="fungal_TF_MHR"/>
    <property type="match status" value="1"/>
</dbReference>
<evidence type="ECO:0000256" key="4">
    <source>
        <dbReference type="ARBA" id="ARBA00023163"/>
    </source>
</evidence>
<keyword evidence="8" id="KW-1185">Reference proteome</keyword>
<name>A0AAE0HUP9_9PEZI</name>
<dbReference type="GO" id="GO:0000981">
    <property type="term" value="F:DNA-binding transcription factor activity, RNA polymerase II-specific"/>
    <property type="evidence" value="ECO:0007669"/>
    <property type="project" value="InterPro"/>
</dbReference>
<reference evidence="7" key="1">
    <citation type="journal article" date="2023" name="Mol. Phylogenet. Evol.">
        <title>Genome-scale phylogeny and comparative genomics of the fungal order Sordariales.</title>
        <authorList>
            <person name="Hensen N."/>
            <person name="Bonometti L."/>
            <person name="Westerberg I."/>
            <person name="Brannstrom I.O."/>
            <person name="Guillou S."/>
            <person name="Cros-Aarteil S."/>
            <person name="Calhoun S."/>
            <person name="Haridas S."/>
            <person name="Kuo A."/>
            <person name="Mondo S."/>
            <person name="Pangilinan J."/>
            <person name="Riley R."/>
            <person name="LaButti K."/>
            <person name="Andreopoulos B."/>
            <person name="Lipzen A."/>
            <person name="Chen C."/>
            <person name="Yan M."/>
            <person name="Daum C."/>
            <person name="Ng V."/>
            <person name="Clum A."/>
            <person name="Steindorff A."/>
            <person name="Ohm R.A."/>
            <person name="Martin F."/>
            <person name="Silar P."/>
            <person name="Natvig D.O."/>
            <person name="Lalanne C."/>
            <person name="Gautier V."/>
            <person name="Ament-Velasquez S.L."/>
            <person name="Kruys A."/>
            <person name="Hutchinson M.I."/>
            <person name="Powell A.J."/>
            <person name="Barry K."/>
            <person name="Miller A.N."/>
            <person name="Grigoriev I.V."/>
            <person name="Debuchy R."/>
            <person name="Gladieux P."/>
            <person name="Hiltunen Thoren M."/>
            <person name="Johannesson H."/>
        </authorList>
    </citation>
    <scope>NUCLEOTIDE SEQUENCE</scope>
    <source>
        <strain evidence="7">CBS 118394</strain>
    </source>
</reference>
<dbReference type="InterPro" id="IPR001138">
    <property type="entry name" value="Zn2Cys6_DnaBD"/>
</dbReference>
<dbReference type="CDD" id="cd00067">
    <property type="entry name" value="GAL4"/>
    <property type="match status" value="1"/>
</dbReference>
<evidence type="ECO:0000256" key="1">
    <source>
        <dbReference type="ARBA" id="ARBA00004123"/>
    </source>
</evidence>
<dbReference type="Proteomes" id="UP001283341">
    <property type="component" value="Unassembled WGS sequence"/>
</dbReference>